<dbReference type="RefSeq" id="WP_115280256.1">
    <property type="nucleotide sequence ID" value="NZ_AP022600.1"/>
</dbReference>
<gene>
    <name evidence="2" type="ORF">NCTC10821_04832</name>
</gene>
<accession>A0A378TKE7</accession>
<reference evidence="2 3" key="1">
    <citation type="submission" date="2018-06" db="EMBL/GenBank/DDBJ databases">
        <authorList>
            <consortium name="Pathogen Informatics"/>
            <person name="Doyle S."/>
        </authorList>
    </citation>
    <scope>NUCLEOTIDE SEQUENCE [LARGE SCALE GENOMIC DNA]</scope>
    <source>
        <strain evidence="2 3">NCTC10821</strain>
    </source>
</reference>
<dbReference type="EMBL" id="UGQT01000001">
    <property type="protein sequence ID" value="STZ61282.1"/>
    <property type="molecule type" value="Genomic_DNA"/>
</dbReference>
<evidence type="ECO:0008006" key="4">
    <source>
        <dbReference type="Google" id="ProtNLM"/>
    </source>
</evidence>
<name>A0A378TKE7_9MYCO</name>
<dbReference type="OrthoDB" id="5111891at2"/>
<keyword evidence="1" id="KW-0812">Transmembrane</keyword>
<proteinExistence type="predicted"/>
<keyword evidence="1" id="KW-0472">Membrane</keyword>
<sequence>MGESAQYAPGQHEPALVTIGDITISEHWVITPSGPHPIRGTVWTVTDMSQWHEGISTVGVILCIIFFVFCLLGLLFLLLKDQKLSGFVQVTVQGSGFYHQTLVPVRGTHTFMLVNQSVNLARSLAARA</sequence>
<organism evidence="2 3">
    <name type="scientific">Mycolicibacterium tokaiense</name>
    <dbReference type="NCBI Taxonomy" id="39695"/>
    <lineage>
        <taxon>Bacteria</taxon>
        <taxon>Bacillati</taxon>
        <taxon>Actinomycetota</taxon>
        <taxon>Actinomycetes</taxon>
        <taxon>Mycobacteriales</taxon>
        <taxon>Mycobacteriaceae</taxon>
        <taxon>Mycolicibacterium</taxon>
    </lineage>
</organism>
<keyword evidence="3" id="KW-1185">Reference proteome</keyword>
<keyword evidence="1" id="KW-1133">Transmembrane helix</keyword>
<dbReference type="AlphaFoldDB" id="A0A378TKE7"/>
<evidence type="ECO:0000256" key="1">
    <source>
        <dbReference type="SAM" id="Phobius"/>
    </source>
</evidence>
<feature type="transmembrane region" description="Helical" evidence="1">
    <location>
        <begin position="55"/>
        <end position="79"/>
    </location>
</feature>
<evidence type="ECO:0000313" key="3">
    <source>
        <dbReference type="Proteomes" id="UP000254978"/>
    </source>
</evidence>
<evidence type="ECO:0000313" key="2">
    <source>
        <dbReference type="EMBL" id="STZ61282.1"/>
    </source>
</evidence>
<dbReference type="Proteomes" id="UP000254978">
    <property type="component" value="Unassembled WGS sequence"/>
</dbReference>
<protein>
    <recommendedName>
        <fullName evidence="4">Transmembrane protein</fullName>
    </recommendedName>
</protein>